<feature type="compositionally biased region" description="Basic and acidic residues" evidence="1">
    <location>
        <begin position="166"/>
        <end position="196"/>
    </location>
</feature>
<dbReference type="Proteomes" id="UP001446871">
    <property type="component" value="Unassembled WGS sequence"/>
</dbReference>
<sequence>MCTGTIYRMARCGHFIVAHTSKCRRYQIKNFINPPKGPGKHGVIPEPPDEPCPELYSGSNNEPVSIGLIEDSCASCMPRAQQWATIYGNLWMTDEYLSEGDGKVKLDRSTQEQLTTIDWNIIPAPEPVYPPSWTVEDDRGLSAAWVGCLLVWDDQESLREAREGWQLHQEKSEMQRKEEEERQREREKNKNEKLGQEEPCAGRSTGEKEDKPEYHGEKEEDMQTIVKDSNLPRDPGVNNNEAPPSVGSSTIGYLIADNISHGDQDQPSGTDSRSTHSHRHHPQLRKQKGREALGRAEFFSFSNLDEEDDGREDSDSYHIDDQNNDDGDDIWLRIASEQPRDSTTTADGYFPDHSPRNSQWAPDAAHANRSKRFSTQAVRGTGKRYDLKPFILSQHQQR</sequence>
<evidence type="ECO:0000313" key="2">
    <source>
        <dbReference type="EMBL" id="KAK8060360.1"/>
    </source>
</evidence>
<feature type="compositionally biased region" description="Basic and acidic residues" evidence="1">
    <location>
        <begin position="205"/>
        <end position="218"/>
    </location>
</feature>
<proteinExistence type="predicted"/>
<dbReference type="EMBL" id="JAQQWM010000006">
    <property type="protein sequence ID" value="KAK8060360.1"/>
    <property type="molecule type" value="Genomic_DNA"/>
</dbReference>
<evidence type="ECO:0000313" key="3">
    <source>
        <dbReference type="Proteomes" id="UP001446871"/>
    </source>
</evidence>
<organism evidence="2 3">
    <name type="scientific">Apiospora saccharicola</name>
    <dbReference type="NCBI Taxonomy" id="335842"/>
    <lineage>
        <taxon>Eukaryota</taxon>
        <taxon>Fungi</taxon>
        <taxon>Dikarya</taxon>
        <taxon>Ascomycota</taxon>
        <taxon>Pezizomycotina</taxon>
        <taxon>Sordariomycetes</taxon>
        <taxon>Xylariomycetidae</taxon>
        <taxon>Amphisphaeriales</taxon>
        <taxon>Apiosporaceae</taxon>
        <taxon>Apiospora</taxon>
    </lineage>
</organism>
<reference evidence="2 3" key="1">
    <citation type="submission" date="2023-01" db="EMBL/GenBank/DDBJ databases">
        <title>Analysis of 21 Apiospora genomes using comparative genomics revels a genus with tremendous synthesis potential of carbohydrate active enzymes and secondary metabolites.</title>
        <authorList>
            <person name="Sorensen T."/>
        </authorList>
    </citation>
    <scope>NUCLEOTIDE SEQUENCE [LARGE SCALE GENOMIC DNA]</scope>
    <source>
        <strain evidence="2 3">CBS 83171</strain>
    </source>
</reference>
<accession>A0ABR1UN53</accession>
<feature type="compositionally biased region" description="Basic residues" evidence="1">
    <location>
        <begin position="275"/>
        <end position="288"/>
    </location>
</feature>
<evidence type="ECO:0000256" key="1">
    <source>
        <dbReference type="SAM" id="MobiDB-lite"/>
    </source>
</evidence>
<feature type="compositionally biased region" description="Polar residues" evidence="1">
    <location>
        <begin position="237"/>
        <end position="251"/>
    </location>
</feature>
<protein>
    <submittedName>
        <fullName evidence="2">Uncharacterized protein</fullName>
    </submittedName>
</protein>
<keyword evidence="3" id="KW-1185">Reference proteome</keyword>
<feature type="region of interest" description="Disordered" evidence="1">
    <location>
        <begin position="166"/>
        <end position="379"/>
    </location>
</feature>
<gene>
    <name evidence="2" type="ORF">PG996_010290</name>
</gene>
<name>A0ABR1UN53_9PEZI</name>
<comment type="caution">
    <text evidence="2">The sequence shown here is derived from an EMBL/GenBank/DDBJ whole genome shotgun (WGS) entry which is preliminary data.</text>
</comment>